<evidence type="ECO:0000256" key="10">
    <source>
        <dbReference type="ARBA" id="ARBA00023237"/>
    </source>
</evidence>
<feature type="signal peptide" evidence="13">
    <location>
        <begin position="1"/>
        <end position="27"/>
    </location>
</feature>
<dbReference type="OrthoDB" id="7051185at2"/>
<dbReference type="PANTHER" id="PTHR32552:SF81">
    <property type="entry name" value="TONB-DEPENDENT OUTER MEMBRANE RECEPTOR"/>
    <property type="match status" value="1"/>
</dbReference>
<dbReference type="KEGG" id="lal:AT746_17420"/>
<evidence type="ECO:0000256" key="11">
    <source>
        <dbReference type="PROSITE-ProRule" id="PRU01360"/>
    </source>
</evidence>
<evidence type="ECO:0000259" key="14">
    <source>
        <dbReference type="Pfam" id="PF00593"/>
    </source>
</evidence>
<comment type="similarity">
    <text evidence="11 12">Belongs to the TonB-dependent receptor family.</text>
</comment>
<keyword evidence="4" id="KW-0410">Iron transport</keyword>
<dbReference type="EMBL" id="CP013650">
    <property type="protein sequence ID" value="ALS99867.1"/>
    <property type="molecule type" value="Genomic_DNA"/>
</dbReference>
<name>A0A0U2QQ89_9ALTE</name>
<evidence type="ECO:0000256" key="7">
    <source>
        <dbReference type="ARBA" id="ARBA00023065"/>
    </source>
</evidence>
<evidence type="ECO:0000256" key="4">
    <source>
        <dbReference type="ARBA" id="ARBA00022496"/>
    </source>
</evidence>
<evidence type="ECO:0000313" key="16">
    <source>
        <dbReference type="EMBL" id="ALS99867.1"/>
    </source>
</evidence>
<evidence type="ECO:0000256" key="9">
    <source>
        <dbReference type="ARBA" id="ARBA00023136"/>
    </source>
</evidence>
<evidence type="ECO:0000256" key="13">
    <source>
        <dbReference type="SAM" id="SignalP"/>
    </source>
</evidence>
<keyword evidence="7" id="KW-0406">Ion transport</keyword>
<dbReference type="Gene3D" id="2.40.170.20">
    <property type="entry name" value="TonB-dependent receptor, beta-barrel domain"/>
    <property type="match status" value="1"/>
</dbReference>
<keyword evidence="10 11" id="KW-0998">Cell outer membrane</keyword>
<keyword evidence="17" id="KW-1185">Reference proteome</keyword>
<feature type="chain" id="PRO_5006831964" description="TonB-dependent receptor" evidence="13">
    <location>
        <begin position="28"/>
        <end position="784"/>
    </location>
</feature>
<dbReference type="SUPFAM" id="SSF56935">
    <property type="entry name" value="Porins"/>
    <property type="match status" value="1"/>
</dbReference>
<dbReference type="Pfam" id="PF00593">
    <property type="entry name" value="TonB_dep_Rec_b-barrel"/>
    <property type="match status" value="1"/>
</dbReference>
<organism evidence="16 17">
    <name type="scientific">Lacimicrobium alkaliphilum</name>
    <dbReference type="NCBI Taxonomy" id="1526571"/>
    <lineage>
        <taxon>Bacteria</taxon>
        <taxon>Pseudomonadati</taxon>
        <taxon>Pseudomonadota</taxon>
        <taxon>Gammaproteobacteria</taxon>
        <taxon>Alteromonadales</taxon>
        <taxon>Alteromonadaceae</taxon>
        <taxon>Lacimicrobium</taxon>
    </lineage>
</organism>
<evidence type="ECO:0000256" key="12">
    <source>
        <dbReference type="RuleBase" id="RU003357"/>
    </source>
</evidence>
<dbReference type="InterPro" id="IPR000531">
    <property type="entry name" value="Beta-barrel_TonB"/>
</dbReference>
<accession>A0A0U2QQ89</accession>
<evidence type="ECO:0000256" key="5">
    <source>
        <dbReference type="ARBA" id="ARBA00022692"/>
    </source>
</evidence>
<dbReference type="InterPro" id="IPR036942">
    <property type="entry name" value="Beta-barrel_TonB_sf"/>
</dbReference>
<dbReference type="PANTHER" id="PTHR32552">
    <property type="entry name" value="FERRICHROME IRON RECEPTOR-RELATED"/>
    <property type="match status" value="1"/>
</dbReference>
<proteinExistence type="inferred from homology"/>
<keyword evidence="8 12" id="KW-0798">TonB box</keyword>
<keyword evidence="2 11" id="KW-0813">Transport</keyword>
<evidence type="ECO:0000256" key="6">
    <source>
        <dbReference type="ARBA" id="ARBA00023004"/>
    </source>
</evidence>
<keyword evidence="3 11" id="KW-1134">Transmembrane beta strand</keyword>
<feature type="domain" description="TonB-dependent receptor plug" evidence="15">
    <location>
        <begin position="53"/>
        <end position="158"/>
    </location>
</feature>
<keyword evidence="6" id="KW-0408">Iron</keyword>
<dbReference type="AlphaFoldDB" id="A0A0U2QQ89"/>
<dbReference type="GO" id="GO:0009279">
    <property type="term" value="C:cell outer membrane"/>
    <property type="evidence" value="ECO:0007669"/>
    <property type="project" value="UniProtKB-SubCell"/>
</dbReference>
<evidence type="ECO:0000259" key="15">
    <source>
        <dbReference type="Pfam" id="PF07715"/>
    </source>
</evidence>
<dbReference type="GO" id="GO:0006826">
    <property type="term" value="P:iron ion transport"/>
    <property type="evidence" value="ECO:0007669"/>
    <property type="project" value="UniProtKB-KW"/>
</dbReference>
<evidence type="ECO:0000256" key="1">
    <source>
        <dbReference type="ARBA" id="ARBA00004571"/>
    </source>
</evidence>
<keyword evidence="5 11" id="KW-0812">Transmembrane</keyword>
<sequence>MRNEYKKKPVAICISAILLGHSFNLIAQETAESESELALEVIEVTAQKRTQGLQDVPISINAISGDVLKNSNMNNLSDVSASVPNLTITKSGITNQIGIRGISSGGNKGFEQSVAMYVDEVYYGRDQLIQLPLVDLERVEILRGPQPTLFGKNAIAGAISLTSARPTDYFEASVSTLYEFEQEEMKTIGIISGPLSEHVKGRFVASYREMDGWIENVTLDRMEPNVEQLYLRGLLEWDYDDLNILLKAESSTFDTLGRAIENHSPIGSYSTIFSGPLYVETDEDYKSQSNGQDSDNKVDNIMLKVEYDHNDYTLTSTTAYLKYDTDELIDVDYTGLDLFNGSNQGERFKQWSQELRIASPTDGDFSYIAGIYLQDNELITYDNVLFGSTFAASPAFVPVVNGSWDRDFSQDSQVFSAFAQFDWQLTEALSVTAGARYSNEEKDAHRILNLLGENTSGIPANALFEGSPAFGPQAGFETMMGAIKIYAHELEGSRKESQLDPLVNLQYKLDDNAMLYASYTRGSKGGGFDIRSNSYPDHPVNPGSFEFEDEQATSYEIGGKFSFGVLELNTAAFFTRYDDLQVTQFDGVVGFNVQNAAEAEIKGIELDGRWLLAESLVLSGSLAYLDFEYLDFDVAQCAPALVLPNQVPSSSVEGLCNLSGERAIYTPELTGNIRLQYEQDISDWGYITYGLNMEYSDEYNAGVTIDPNNVQESFTRFGARVALADYDDKWQVALIANNITDERVMTLSNSLPFSTTLTGGTGVAYYGIYERPRSIAVELTYNFY</sequence>
<keyword evidence="13" id="KW-0732">Signal</keyword>
<comment type="subcellular location">
    <subcellularLocation>
        <location evidence="1 11">Cell outer membrane</location>
        <topology evidence="1 11">Multi-pass membrane protein</topology>
    </subcellularLocation>
</comment>
<feature type="domain" description="TonB-dependent receptor-like beta-barrel" evidence="14">
    <location>
        <begin position="282"/>
        <end position="739"/>
    </location>
</feature>
<evidence type="ECO:0000313" key="17">
    <source>
        <dbReference type="Proteomes" id="UP000068447"/>
    </source>
</evidence>
<protein>
    <recommendedName>
        <fullName evidence="18">TonB-dependent receptor</fullName>
    </recommendedName>
</protein>
<evidence type="ECO:0000256" key="8">
    <source>
        <dbReference type="ARBA" id="ARBA00023077"/>
    </source>
</evidence>
<dbReference type="STRING" id="1526571.AT746_17420"/>
<evidence type="ECO:0008006" key="18">
    <source>
        <dbReference type="Google" id="ProtNLM"/>
    </source>
</evidence>
<dbReference type="InterPro" id="IPR012910">
    <property type="entry name" value="Plug_dom"/>
</dbReference>
<reference evidence="16 17" key="1">
    <citation type="submission" date="2015-12" db="EMBL/GenBank/DDBJ databases">
        <title>Complete genome of Lacimicrobium alkaliphilum KCTC 32984.</title>
        <authorList>
            <person name="Kim S.-G."/>
            <person name="Lee Y.-J."/>
        </authorList>
    </citation>
    <scope>NUCLEOTIDE SEQUENCE [LARGE SCALE GENOMIC DNA]</scope>
    <source>
        <strain evidence="16 17">YelD216</strain>
    </source>
</reference>
<gene>
    <name evidence="16" type="ORF">AT746_17420</name>
</gene>
<keyword evidence="9 11" id="KW-0472">Membrane</keyword>
<dbReference type="Pfam" id="PF07715">
    <property type="entry name" value="Plug"/>
    <property type="match status" value="1"/>
</dbReference>
<dbReference type="Proteomes" id="UP000068447">
    <property type="component" value="Chromosome"/>
</dbReference>
<evidence type="ECO:0000256" key="2">
    <source>
        <dbReference type="ARBA" id="ARBA00022448"/>
    </source>
</evidence>
<dbReference type="PROSITE" id="PS52016">
    <property type="entry name" value="TONB_DEPENDENT_REC_3"/>
    <property type="match status" value="1"/>
</dbReference>
<dbReference type="RefSeq" id="WP_062483058.1">
    <property type="nucleotide sequence ID" value="NZ_CP013650.1"/>
</dbReference>
<dbReference type="InterPro" id="IPR039426">
    <property type="entry name" value="TonB-dep_rcpt-like"/>
</dbReference>
<evidence type="ECO:0000256" key="3">
    <source>
        <dbReference type="ARBA" id="ARBA00022452"/>
    </source>
</evidence>